<dbReference type="SUPFAM" id="SSF46689">
    <property type="entry name" value="Homeodomain-like"/>
    <property type="match status" value="2"/>
</dbReference>
<gene>
    <name evidence="7" type="ORF">CLV59_10340</name>
</gene>
<evidence type="ECO:0000313" key="8">
    <source>
        <dbReference type="Proteomes" id="UP000249819"/>
    </source>
</evidence>
<dbReference type="Pfam" id="PF22200">
    <property type="entry name" value="ExsA_N"/>
    <property type="match status" value="1"/>
</dbReference>
<feature type="domain" description="HTH araC/xylS-type" evidence="6">
    <location>
        <begin position="183"/>
        <end position="281"/>
    </location>
</feature>
<dbReference type="OrthoDB" id="4480133at2"/>
<keyword evidence="3 7" id="KW-0238">DNA-binding</keyword>
<dbReference type="InterPro" id="IPR054015">
    <property type="entry name" value="ExsA-like_N"/>
</dbReference>
<dbReference type="RefSeq" id="WP_111591748.1">
    <property type="nucleotide sequence ID" value="NZ_QLMA01000003.1"/>
</dbReference>
<evidence type="ECO:0000256" key="2">
    <source>
        <dbReference type="ARBA" id="ARBA00023015"/>
    </source>
</evidence>
<dbReference type="InterPro" id="IPR009057">
    <property type="entry name" value="Homeodomain-like_sf"/>
</dbReference>
<evidence type="ECO:0000256" key="1">
    <source>
        <dbReference type="ARBA" id="ARBA00022490"/>
    </source>
</evidence>
<accession>A0A327W350</accession>
<reference evidence="7 8" key="1">
    <citation type="submission" date="2018-06" db="EMBL/GenBank/DDBJ databases">
        <title>Genomic Encyclopedia of Archaeal and Bacterial Type Strains, Phase II (KMG-II): from individual species to whole genera.</title>
        <authorList>
            <person name="Goeker M."/>
        </authorList>
    </citation>
    <scope>NUCLEOTIDE SEQUENCE [LARGE SCALE GENOMIC DNA]</scope>
    <source>
        <strain evidence="7 8">DSM 29821</strain>
    </source>
</reference>
<organism evidence="7 8">
    <name type="scientific">Chitinophaga dinghuensis</name>
    <dbReference type="NCBI Taxonomy" id="1539050"/>
    <lineage>
        <taxon>Bacteria</taxon>
        <taxon>Pseudomonadati</taxon>
        <taxon>Bacteroidota</taxon>
        <taxon>Chitinophagia</taxon>
        <taxon>Chitinophagales</taxon>
        <taxon>Chitinophagaceae</taxon>
        <taxon>Chitinophaga</taxon>
    </lineage>
</organism>
<evidence type="ECO:0000256" key="4">
    <source>
        <dbReference type="ARBA" id="ARBA00023159"/>
    </source>
</evidence>
<keyword evidence="2" id="KW-0805">Transcription regulation</keyword>
<dbReference type="PANTHER" id="PTHR46796:SF13">
    <property type="entry name" value="HTH-TYPE TRANSCRIPTIONAL ACTIVATOR RHAS"/>
    <property type="match status" value="1"/>
</dbReference>
<dbReference type="Gene3D" id="1.10.10.60">
    <property type="entry name" value="Homeodomain-like"/>
    <property type="match status" value="1"/>
</dbReference>
<dbReference type="PANTHER" id="PTHR46796">
    <property type="entry name" value="HTH-TYPE TRANSCRIPTIONAL ACTIVATOR RHAS-RELATED"/>
    <property type="match status" value="1"/>
</dbReference>
<dbReference type="GO" id="GO:0043565">
    <property type="term" value="F:sequence-specific DNA binding"/>
    <property type="evidence" value="ECO:0007669"/>
    <property type="project" value="InterPro"/>
</dbReference>
<dbReference type="PROSITE" id="PS01124">
    <property type="entry name" value="HTH_ARAC_FAMILY_2"/>
    <property type="match status" value="1"/>
</dbReference>
<name>A0A327W350_9BACT</name>
<dbReference type="InterPro" id="IPR037923">
    <property type="entry name" value="HTH-like"/>
</dbReference>
<dbReference type="EMBL" id="QLMA01000003">
    <property type="protein sequence ID" value="RAJ83083.1"/>
    <property type="molecule type" value="Genomic_DNA"/>
</dbReference>
<dbReference type="InterPro" id="IPR020449">
    <property type="entry name" value="Tscrpt_reg_AraC-type_HTH"/>
</dbReference>
<dbReference type="InterPro" id="IPR018062">
    <property type="entry name" value="HTH_AraC-typ_CS"/>
</dbReference>
<keyword evidence="4" id="KW-0010">Activator</keyword>
<comment type="caution">
    <text evidence="7">The sequence shown here is derived from an EMBL/GenBank/DDBJ whole genome shotgun (WGS) entry which is preliminary data.</text>
</comment>
<evidence type="ECO:0000256" key="5">
    <source>
        <dbReference type="ARBA" id="ARBA00023163"/>
    </source>
</evidence>
<evidence type="ECO:0000259" key="6">
    <source>
        <dbReference type="PROSITE" id="PS01124"/>
    </source>
</evidence>
<keyword evidence="5" id="KW-0804">Transcription</keyword>
<dbReference type="PROSITE" id="PS00041">
    <property type="entry name" value="HTH_ARAC_FAMILY_1"/>
    <property type="match status" value="1"/>
</dbReference>
<sequence>MLLKFPQDFPGQQMLKVGNRHFAMLKQRRMAEKRRIFLREHTLIFVLNGYKLLHTDEGTIKVEAGSVFFVRKGFHILSDIVEDGTDFKSLLIYLSDDHISKFLHKYGDQFPAPPQNTAQMVFPLTPSLETFSQQFMQYFSAAPSTLGPLLPLKLFELLLLLLATPQQTAFAGLLQDIAAAPSLDIEWVVRRHLFEPLGLDELAKLSNRSLAAFKRDFQRHFQTSPRKWITTQRLAYAHKLLLNSDKQVAEIGLECGFEHIPHFISLFRQQYGLTPQAFRAKSATI</sequence>
<dbReference type="Proteomes" id="UP000249819">
    <property type="component" value="Unassembled WGS sequence"/>
</dbReference>
<dbReference type="PRINTS" id="PR00032">
    <property type="entry name" value="HTHARAC"/>
</dbReference>
<keyword evidence="1" id="KW-0963">Cytoplasm</keyword>
<dbReference type="AlphaFoldDB" id="A0A327W350"/>
<proteinExistence type="predicted"/>
<protein>
    <submittedName>
        <fullName evidence="7">AraC-like DNA-binding protein</fullName>
    </submittedName>
</protein>
<evidence type="ECO:0000256" key="3">
    <source>
        <dbReference type="ARBA" id="ARBA00023125"/>
    </source>
</evidence>
<evidence type="ECO:0000313" key="7">
    <source>
        <dbReference type="EMBL" id="RAJ83083.1"/>
    </source>
</evidence>
<dbReference type="InterPro" id="IPR050204">
    <property type="entry name" value="AraC_XylS_family_regulators"/>
</dbReference>
<dbReference type="SMART" id="SM00342">
    <property type="entry name" value="HTH_ARAC"/>
    <property type="match status" value="1"/>
</dbReference>
<dbReference type="GO" id="GO:0003700">
    <property type="term" value="F:DNA-binding transcription factor activity"/>
    <property type="evidence" value="ECO:0007669"/>
    <property type="project" value="InterPro"/>
</dbReference>
<keyword evidence="8" id="KW-1185">Reference proteome</keyword>
<dbReference type="Pfam" id="PF12833">
    <property type="entry name" value="HTH_18"/>
    <property type="match status" value="1"/>
</dbReference>
<dbReference type="InterPro" id="IPR018060">
    <property type="entry name" value="HTH_AraC"/>
</dbReference>
<dbReference type="SUPFAM" id="SSF51215">
    <property type="entry name" value="Regulatory protein AraC"/>
    <property type="match status" value="1"/>
</dbReference>